<evidence type="ECO:0000259" key="4">
    <source>
        <dbReference type="PROSITE" id="PS50043"/>
    </source>
</evidence>
<dbReference type="SUPFAM" id="SSF48452">
    <property type="entry name" value="TPR-like"/>
    <property type="match status" value="1"/>
</dbReference>
<comment type="caution">
    <text evidence="5">The sequence shown here is derived from an EMBL/GenBank/DDBJ whole genome shotgun (WGS) entry which is preliminary data.</text>
</comment>
<dbReference type="SMART" id="SM00421">
    <property type="entry name" value="HTH_LUXR"/>
    <property type="match status" value="1"/>
</dbReference>
<dbReference type="InterPro" id="IPR036388">
    <property type="entry name" value="WH-like_DNA-bd_sf"/>
</dbReference>
<dbReference type="SUPFAM" id="SSF46894">
    <property type="entry name" value="C-terminal effector domain of the bipartite response regulators"/>
    <property type="match status" value="1"/>
</dbReference>
<dbReference type="Gene3D" id="3.40.50.300">
    <property type="entry name" value="P-loop containing nucleotide triphosphate hydrolases"/>
    <property type="match status" value="1"/>
</dbReference>
<gene>
    <name evidence="5" type="ORF">WKW80_03300</name>
</gene>
<dbReference type="RefSeq" id="WP_340362083.1">
    <property type="nucleotide sequence ID" value="NZ_JBBKZV010000001.1"/>
</dbReference>
<reference evidence="5 6" key="1">
    <citation type="submission" date="2024-03" db="EMBL/GenBank/DDBJ databases">
        <title>Novel species of the genus Variovorax.</title>
        <authorList>
            <person name="Liu Q."/>
            <person name="Xin Y.-H."/>
        </authorList>
    </citation>
    <scope>NUCLEOTIDE SEQUENCE [LARGE SCALE GENOMIC DNA]</scope>
    <source>
        <strain evidence="5 6">KACC 18501</strain>
    </source>
</reference>
<dbReference type="Gene3D" id="1.10.10.10">
    <property type="entry name" value="Winged helix-like DNA-binding domain superfamily/Winged helix DNA-binding domain"/>
    <property type="match status" value="1"/>
</dbReference>
<evidence type="ECO:0000313" key="5">
    <source>
        <dbReference type="EMBL" id="MEJ8821063.1"/>
    </source>
</evidence>
<protein>
    <submittedName>
        <fullName evidence="5">LuxR C-terminal-related transcriptional regulator</fullName>
    </submittedName>
</protein>
<evidence type="ECO:0000256" key="2">
    <source>
        <dbReference type="ARBA" id="ARBA00023125"/>
    </source>
</evidence>
<organism evidence="5 6">
    <name type="scientific">Variovorax humicola</name>
    <dbReference type="NCBI Taxonomy" id="1769758"/>
    <lineage>
        <taxon>Bacteria</taxon>
        <taxon>Pseudomonadati</taxon>
        <taxon>Pseudomonadota</taxon>
        <taxon>Betaproteobacteria</taxon>
        <taxon>Burkholderiales</taxon>
        <taxon>Comamonadaceae</taxon>
        <taxon>Variovorax</taxon>
    </lineage>
</organism>
<feature type="domain" description="HTH luxR-type" evidence="4">
    <location>
        <begin position="869"/>
        <end position="934"/>
    </location>
</feature>
<dbReference type="Pfam" id="PF13191">
    <property type="entry name" value="AAA_16"/>
    <property type="match status" value="1"/>
</dbReference>
<dbReference type="Pfam" id="PF00196">
    <property type="entry name" value="GerE"/>
    <property type="match status" value="1"/>
</dbReference>
<dbReference type="InterPro" id="IPR016032">
    <property type="entry name" value="Sig_transdc_resp-reg_C-effctor"/>
</dbReference>
<dbReference type="PROSITE" id="PS50043">
    <property type="entry name" value="HTH_LUXR_2"/>
    <property type="match status" value="1"/>
</dbReference>
<dbReference type="EMBL" id="JBBKZV010000001">
    <property type="protein sequence ID" value="MEJ8821063.1"/>
    <property type="molecule type" value="Genomic_DNA"/>
</dbReference>
<dbReference type="PRINTS" id="PR00038">
    <property type="entry name" value="HTHLUXR"/>
</dbReference>
<dbReference type="SMART" id="SM00382">
    <property type="entry name" value="AAA"/>
    <property type="match status" value="1"/>
</dbReference>
<keyword evidence="6" id="KW-1185">Reference proteome</keyword>
<keyword evidence="2" id="KW-0238">DNA-binding</keyword>
<evidence type="ECO:0000256" key="1">
    <source>
        <dbReference type="ARBA" id="ARBA00023015"/>
    </source>
</evidence>
<dbReference type="InterPro" id="IPR027417">
    <property type="entry name" value="P-loop_NTPase"/>
</dbReference>
<dbReference type="InterPro" id="IPR003593">
    <property type="entry name" value="AAA+_ATPase"/>
</dbReference>
<sequence>MSTKPLPAERPPEAAALKGLVTTKMVPPRSAGRIVARDALLARLLEARRRRCMVLQGPAGSGKTTSLVAWRQALLPLGFDVAWLTLAPEDNEPTRLLDYLLASLAQAAPGRTQEAADFAGRGVDSEAVERTLIALVRSIAAHPRDLVLVLDDVQHLTDPRIHEALQWLLDYAPSNLHLMLASRGAVPLSLERLRAEGQLLELDVRDLRFSPAESERFLQSQLGSIEHRDAMLLHGLSDGWAAGLQLLAIGWKKRRQELAGSHKDVRAPDDFARLQVQDPQAFAAYFDKEVLSRLSPLELDLLIRVSACSRFCAPLCAVLLGRPEGDAAMALLLARLEAENLFIVPVDSTERETWYRLHPLLRETLRERLGQRSEADRQQVHRIAWQWFRDHGLIDEAVRQAVAAGEGAAATALVEKSAHGLAVRGELRKLIGLVRQLPPAQVQARVGLRLWMIRVELFAREFATFSAHIERLRKDIPPDDAISHFTLTMLEAALAVQQDDTDAAMALLPRLLAAPEGADAMVIGGRDNILSWLFMHCGEYERARRIQHDNPIRLINGVPLRGTSAGTLQGRCLVGLSHAMEGRMTQAERIYREVLREANEGGSACVDPAYLATALLGEVLYEHDDTDAVRHLLEDRVDALERVSMPDSVLRVHRTLAAAHWVAGRRLEAMAYLERLEDYSAGLGLDRLLAFSLAMQVSYRLQMGNVADAEVALTRANEIDTRHPDAEHSALGEIAVITERARIRWAIARGELDDAARRIEPLIANIELRGRQRLIAQLKLMQAAIERRRGRMDAARECTLAALRRGHRLGLVRSLLDADPGVLELVAEVAKDARLDPVLGFYAERLRSAGRGAVAVEAIDSAGAAGDAAKRPVEPLSERERDVLGLLVQAMPNKKIALALGLSIDTVKWHLKNIYGKLGVAGRDEAVAWMRASASGGV</sequence>
<evidence type="ECO:0000313" key="6">
    <source>
        <dbReference type="Proteomes" id="UP001363010"/>
    </source>
</evidence>
<accession>A0ABU8VTF3</accession>
<dbReference type="PANTHER" id="PTHR44688:SF16">
    <property type="entry name" value="DNA-BINDING TRANSCRIPTIONAL ACTIVATOR DEVR_DOSR"/>
    <property type="match status" value="1"/>
</dbReference>
<dbReference type="Gene3D" id="1.25.40.10">
    <property type="entry name" value="Tetratricopeptide repeat domain"/>
    <property type="match status" value="1"/>
</dbReference>
<dbReference type="Pfam" id="PF25873">
    <property type="entry name" value="WHD_MalT"/>
    <property type="match status" value="1"/>
</dbReference>
<name>A0ABU8VTF3_9BURK</name>
<dbReference type="InterPro" id="IPR041617">
    <property type="entry name" value="TPR_MalT"/>
</dbReference>
<dbReference type="SUPFAM" id="SSF52540">
    <property type="entry name" value="P-loop containing nucleoside triphosphate hydrolases"/>
    <property type="match status" value="1"/>
</dbReference>
<dbReference type="Pfam" id="PF17874">
    <property type="entry name" value="TPR_MalT"/>
    <property type="match status" value="1"/>
</dbReference>
<dbReference type="Proteomes" id="UP001363010">
    <property type="component" value="Unassembled WGS sequence"/>
</dbReference>
<keyword evidence="1" id="KW-0805">Transcription regulation</keyword>
<dbReference type="InterPro" id="IPR059106">
    <property type="entry name" value="WHD_MalT"/>
</dbReference>
<proteinExistence type="predicted"/>
<dbReference type="InterPro" id="IPR041664">
    <property type="entry name" value="AAA_16"/>
</dbReference>
<dbReference type="InterPro" id="IPR000792">
    <property type="entry name" value="Tscrpt_reg_LuxR_C"/>
</dbReference>
<dbReference type="CDD" id="cd06170">
    <property type="entry name" value="LuxR_C_like"/>
    <property type="match status" value="1"/>
</dbReference>
<dbReference type="PANTHER" id="PTHR44688">
    <property type="entry name" value="DNA-BINDING TRANSCRIPTIONAL ACTIVATOR DEVR_DOSR"/>
    <property type="match status" value="1"/>
</dbReference>
<keyword evidence="3" id="KW-0804">Transcription</keyword>
<dbReference type="InterPro" id="IPR011990">
    <property type="entry name" value="TPR-like_helical_dom_sf"/>
</dbReference>
<evidence type="ECO:0000256" key="3">
    <source>
        <dbReference type="ARBA" id="ARBA00023163"/>
    </source>
</evidence>